<reference evidence="1 2" key="1">
    <citation type="submission" date="2019-05" db="EMBL/GenBank/DDBJ databases">
        <authorList>
            <person name="Moore K."/>
            <person name="O'Neill P."/>
            <person name="Farbos A."/>
            <person name="Studholme D.J."/>
        </authorList>
    </citation>
    <scope>NUCLEOTIDE SEQUENCE [LARGE SCALE GENOMIC DNA]</scope>
    <source>
        <strain evidence="1 2">DSM 9128</strain>
    </source>
</reference>
<dbReference type="EMBL" id="VASG01000006">
    <property type="protein sequence ID" value="TLP71321.1"/>
    <property type="molecule type" value="Genomic_DNA"/>
</dbReference>
<dbReference type="RefSeq" id="WP_138215521.1">
    <property type="nucleotide sequence ID" value="NZ_VASG01000006.1"/>
</dbReference>
<evidence type="ECO:0008006" key="3">
    <source>
        <dbReference type="Google" id="ProtNLM"/>
    </source>
</evidence>
<protein>
    <recommendedName>
        <fullName evidence="3">Morphogenetic protein</fullName>
    </recommendedName>
</protein>
<sequence>MKERPILFSGPMVRAILEGRKTITRRVMKHQPHEDASVTVESYNVTVVDRHGEQQPGPEVFGAWWSDGERGCICPHGQPGDRLWVREAWATDAQVDSIAPRELSQGEPIGYLADSSVRQTGCAMISQGKGRPSIHMPRWASRILLEITAVRVERLQDITDAQAEDEGVQRPESITDVDVWDGAERELFNAMNQPRARFRRLWGDINGPHSWKANPWVWVVELKRIA</sequence>
<evidence type="ECO:0000313" key="1">
    <source>
        <dbReference type="EMBL" id="TLP71321.1"/>
    </source>
</evidence>
<organism evidence="1 2">
    <name type="scientific">Pseudomonas nitroreducens</name>
    <dbReference type="NCBI Taxonomy" id="46680"/>
    <lineage>
        <taxon>Bacteria</taxon>
        <taxon>Pseudomonadati</taxon>
        <taxon>Pseudomonadota</taxon>
        <taxon>Gammaproteobacteria</taxon>
        <taxon>Pseudomonadales</taxon>
        <taxon>Pseudomonadaceae</taxon>
        <taxon>Pseudomonas</taxon>
    </lineage>
</organism>
<comment type="caution">
    <text evidence="1">The sequence shown here is derived from an EMBL/GenBank/DDBJ whole genome shotgun (WGS) entry which is preliminary data.</text>
</comment>
<proteinExistence type="predicted"/>
<dbReference type="AlphaFoldDB" id="A0A5R8ZY41"/>
<reference evidence="2" key="2">
    <citation type="submission" date="2019-06" db="EMBL/GenBank/DDBJ databases">
        <title>AzeR, a transcriptional regulator that responds to azelaic acid in Pseudomonas nitroreducens.</title>
        <authorList>
            <person name="Bez C."/>
            <person name="Javvadi S.G."/>
            <person name="Bertani I."/>
            <person name="Devescovi G."/>
            <person name="Studholme D.J."/>
            <person name="Geller A."/>
            <person name="Levy A."/>
            <person name="Venturi V."/>
        </authorList>
    </citation>
    <scope>NUCLEOTIDE SEQUENCE [LARGE SCALE GENOMIC DNA]</scope>
    <source>
        <strain evidence="2">DSM 9128</strain>
    </source>
</reference>
<gene>
    <name evidence="1" type="ORF">FEA48_21075</name>
</gene>
<dbReference type="Proteomes" id="UP000307510">
    <property type="component" value="Unassembled WGS sequence"/>
</dbReference>
<name>A0A5R8ZY41_PSENT</name>
<accession>A0A5R8ZY41</accession>
<evidence type="ECO:0000313" key="2">
    <source>
        <dbReference type="Proteomes" id="UP000307510"/>
    </source>
</evidence>